<dbReference type="InterPro" id="IPR036013">
    <property type="entry name" value="Band_7/SPFH_dom_sf"/>
</dbReference>
<dbReference type="GO" id="GO:0016020">
    <property type="term" value="C:membrane"/>
    <property type="evidence" value="ECO:0007669"/>
    <property type="project" value="UniProtKB-SubCell"/>
</dbReference>
<gene>
    <name evidence="8" type="primary">hflC</name>
    <name evidence="8" type="ORF">G3I74_06625</name>
</gene>
<dbReference type="SMART" id="SM00244">
    <property type="entry name" value="PHB"/>
    <property type="match status" value="1"/>
</dbReference>
<accession>A0A845V2B7</accession>
<comment type="function">
    <text evidence="6">HflC and HflK could regulate a protease.</text>
</comment>
<evidence type="ECO:0000259" key="7">
    <source>
        <dbReference type="SMART" id="SM00244"/>
    </source>
</evidence>
<evidence type="ECO:0000313" key="8">
    <source>
        <dbReference type="EMBL" id="NDY95396.1"/>
    </source>
</evidence>
<evidence type="ECO:0000256" key="4">
    <source>
        <dbReference type="ARBA" id="ARBA00022989"/>
    </source>
</evidence>
<keyword evidence="9" id="KW-1185">Reference proteome</keyword>
<comment type="caution">
    <text evidence="8">The sequence shown here is derived from an EMBL/GenBank/DDBJ whole genome shotgun (WGS) entry which is preliminary data.</text>
</comment>
<keyword evidence="3" id="KW-0812">Transmembrane</keyword>
<evidence type="ECO:0000256" key="6">
    <source>
        <dbReference type="PIRNR" id="PIRNR005651"/>
    </source>
</evidence>
<protein>
    <recommendedName>
        <fullName evidence="6">Protein HflC</fullName>
    </recommendedName>
</protein>
<dbReference type="GO" id="GO:0008233">
    <property type="term" value="F:peptidase activity"/>
    <property type="evidence" value="ECO:0007669"/>
    <property type="project" value="UniProtKB-KW"/>
</dbReference>
<name>A0A845V2B7_9GAMM</name>
<evidence type="ECO:0000256" key="3">
    <source>
        <dbReference type="ARBA" id="ARBA00022692"/>
    </source>
</evidence>
<dbReference type="InterPro" id="IPR001107">
    <property type="entry name" value="Band_7"/>
</dbReference>
<evidence type="ECO:0000313" key="9">
    <source>
        <dbReference type="Proteomes" id="UP000484885"/>
    </source>
</evidence>
<dbReference type="PANTHER" id="PTHR42911:SF1">
    <property type="entry name" value="MODULATOR OF FTSH PROTEASE HFLC"/>
    <property type="match status" value="1"/>
</dbReference>
<proteinExistence type="inferred from homology"/>
<dbReference type="RefSeq" id="WP_164210783.1">
    <property type="nucleotide sequence ID" value="NZ_JAAGSC010000039.1"/>
</dbReference>
<dbReference type="Pfam" id="PF01145">
    <property type="entry name" value="Band_7"/>
    <property type="match status" value="1"/>
</dbReference>
<dbReference type="InterPro" id="IPR010200">
    <property type="entry name" value="HflC"/>
</dbReference>
<dbReference type="NCBIfam" id="TIGR01932">
    <property type="entry name" value="hflC"/>
    <property type="match status" value="1"/>
</dbReference>
<dbReference type="GO" id="GO:0006508">
    <property type="term" value="P:proteolysis"/>
    <property type="evidence" value="ECO:0007669"/>
    <property type="project" value="UniProtKB-KW"/>
</dbReference>
<dbReference type="SUPFAM" id="SSF117892">
    <property type="entry name" value="Band 7/SPFH domain"/>
    <property type="match status" value="1"/>
</dbReference>
<keyword evidence="5" id="KW-0472">Membrane</keyword>
<keyword evidence="8" id="KW-0645">Protease</keyword>
<dbReference type="PANTHER" id="PTHR42911">
    <property type="entry name" value="MODULATOR OF FTSH PROTEASE HFLC"/>
    <property type="match status" value="1"/>
</dbReference>
<reference evidence="8 9" key="1">
    <citation type="submission" date="2020-02" db="EMBL/GenBank/DDBJ databases">
        <authorList>
            <person name="Zhang X.-Y."/>
        </authorList>
    </citation>
    <scope>NUCLEOTIDE SEQUENCE [LARGE SCALE GENOMIC DNA]</scope>
    <source>
        <strain evidence="8 9">C33</strain>
    </source>
</reference>
<comment type="similarity">
    <text evidence="2 6">Belongs to the band 7/mec-2 family. HflC subfamily.</text>
</comment>
<evidence type="ECO:0000256" key="5">
    <source>
        <dbReference type="ARBA" id="ARBA00023136"/>
    </source>
</evidence>
<evidence type="ECO:0000256" key="2">
    <source>
        <dbReference type="ARBA" id="ARBA00007862"/>
    </source>
</evidence>
<keyword evidence="8" id="KW-0378">Hydrolase</keyword>
<dbReference type="CDD" id="cd03405">
    <property type="entry name" value="SPFH_HflC"/>
    <property type="match status" value="1"/>
</dbReference>
<dbReference type="Proteomes" id="UP000484885">
    <property type="component" value="Unassembled WGS sequence"/>
</dbReference>
<sequence>MKIFLPIILVVAVFVGLNSIFVVSETEHAIKFRLGEVVRSDYEPGLHFKMPFINNVRKLERRIITLDMRPEQMNTAEQKFVEVDYYVKWRIEDPRDYYVATQGDIMFTRSRLAQLIRNDLRDEFAQRSLSEVVSEQRREMMEQLLNRADRRFEDFGIDVIDVRIKKIELTEEVLNSVFERMQTQRTEFANELRSLGRERAERIRSDADRQVRVLLADAERDAQRLRGEGDAQAIQIYAEAFDRDREFFSFWRSLQAYDASFGTDSDIMLMDTRSEFFRYFDQRNVD</sequence>
<dbReference type="AlphaFoldDB" id="A0A845V2B7"/>
<comment type="subcellular location">
    <subcellularLocation>
        <location evidence="1">Membrane</location>
        <topology evidence="1">Single-pass membrane protein</topology>
    </subcellularLocation>
</comment>
<dbReference type="EMBL" id="JAAGSC010000039">
    <property type="protein sequence ID" value="NDY95396.1"/>
    <property type="molecule type" value="Genomic_DNA"/>
</dbReference>
<keyword evidence="4" id="KW-1133">Transmembrane helix</keyword>
<feature type="domain" description="Band 7" evidence="7">
    <location>
        <begin position="18"/>
        <end position="181"/>
    </location>
</feature>
<evidence type="ECO:0000256" key="1">
    <source>
        <dbReference type="ARBA" id="ARBA00004167"/>
    </source>
</evidence>
<organism evidence="8 9">
    <name type="scientific">Wenzhouxiangella limi</name>
    <dbReference type="NCBI Taxonomy" id="2707351"/>
    <lineage>
        <taxon>Bacteria</taxon>
        <taxon>Pseudomonadati</taxon>
        <taxon>Pseudomonadota</taxon>
        <taxon>Gammaproteobacteria</taxon>
        <taxon>Chromatiales</taxon>
        <taxon>Wenzhouxiangellaceae</taxon>
        <taxon>Wenzhouxiangella</taxon>
    </lineage>
</organism>
<dbReference type="Gene3D" id="3.30.479.30">
    <property type="entry name" value="Band 7 domain"/>
    <property type="match status" value="1"/>
</dbReference>
<dbReference type="PIRSF" id="PIRSF005651">
    <property type="entry name" value="HflC"/>
    <property type="match status" value="1"/>
</dbReference>